<sequence>MSQSSLDPALYARAPIMTLEGGITLCRVLAEACPAGMPSSVNKAAKRLVDTAEAAQVAHTARKKALGKGTDEDSRPIDRAGDNSWSALRGRLQSYTLLPEATYPDARRSNEILANLFGEGGLSFLTESYPEQYAIAESVLRRIDGEGFATDIDRIAGKEFLDNVRTQHVAYGKMVAGLLQRETALTEDLGEHVRAMGEELVDYATKVLATVERDEPATITRARTALRPIDAFREATQKRPSGGNAVQEAGGSAANG</sequence>
<gene>
    <name evidence="2" type="ORF">KEG57_12620</name>
</gene>
<evidence type="ECO:0000313" key="2">
    <source>
        <dbReference type="EMBL" id="MDC3981349.1"/>
    </source>
</evidence>
<dbReference type="RefSeq" id="WP_272458498.1">
    <property type="nucleotide sequence ID" value="NZ_JAGTJJ010000004.1"/>
</dbReference>
<evidence type="ECO:0000256" key="1">
    <source>
        <dbReference type="SAM" id="MobiDB-lite"/>
    </source>
</evidence>
<name>A0A9X4AQQ8_9BACT</name>
<feature type="compositionally biased region" description="Basic and acidic residues" evidence="1">
    <location>
        <begin position="69"/>
        <end position="81"/>
    </location>
</feature>
<feature type="region of interest" description="Disordered" evidence="1">
    <location>
        <begin position="233"/>
        <end position="256"/>
    </location>
</feature>
<dbReference type="AlphaFoldDB" id="A0A9X4AQQ8"/>
<protein>
    <submittedName>
        <fullName evidence="2">Uncharacterized protein</fullName>
    </submittedName>
</protein>
<dbReference type="EMBL" id="JAGTJJ010000004">
    <property type="protein sequence ID" value="MDC3981349.1"/>
    <property type="molecule type" value="Genomic_DNA"/>
</dbReference>
<keyword evidence="3" id="KW-1185">Reference proteome</keyword>
<organism evidence="2 3">
    <name type="scientific">Polyangium jinanense</name>
    <dbReference type="NCBI Taxonomy" id="2829994"/>
    <lineage>
        <taxon>Bacteria</taxon>
        <taxon>Pseudomonadati</taxon>
        <taxon>Myxococcota</taxon>
        <taxon>Polyangia</taxon>
        <taxon>Polyangiales</taxon>
        <taxon>Polyangiaceae</taxon>
        <taxon>Polyangium</taxon>
    </lineage>
</organism>
<feature type="region of interest" description="Disordered" evidence="1">
    <location>
        <begin position="61"/>
        <end position="82"/>
    </location>
</feature>
<evidence type="ECO:0000313" key="3">
    <source>
        <dbReference type="Proteomes" id="UP001151081"/>
    </source>
</evidence>
<accession>A0A9X4AQQ8</accession>
<comment type="caution">
    <text evidence="2">The sequence shown here is derived from an EMBL/GenBank/DDBJ whole genome shotgun (WGS) entry which is preliminary data.</text>
</comment>
<dbReference type="Proteomes" id="UP001151081">
    <property type="component" value="Unassembled WGS sequence"/>
</dbReference>
<proteinExistence type="predicted"/>
<reference evidence="2 3" key="1">
    <citation type="submission" date="2021-04" db="EMBL/GenBank/DDBJ databases">
        <title>Genome analysis of Polyangium sp.</title>
        <authorList>
            <person name="Li Y."/>
            <person name="Wang J."/>
        </authorList>
    </citation>
    <scope>NUCLEOTIDE SEQUENCE [LARGE SCALE GENOMIC DNA]</scope>
    <source>
        <strain evidence="2 3">SDU14</strain>
    </source>
</reference>